<organism evidence="1">
    <name type="scientific">Arundo donax</name>
    <name type="common">Giant reed</name>
    <name type="synonym">Donax arundinaceus</name>
    <dbReference type="NCBI Taxonomy" id="35708"/>
    <lineage>
        <taxon>Eukaryota</taxon>
        <taxon>Viridiplantae</taxon>
        <taxon>Streptophyta</taxon>
        <taxon>Embryophyta</taxon>
        <taxon>Tracheophyta</taxon>
        <taxon>Spermatophyta</taxon>
        <taxon>Magnoliopsida</taxon>
        <taxon>Liliopsida</taxon>
        <taxon>Poales</taxon>
        <taxon>Poaceae</taxon>
        <taxon>PACMAD clade</taxon>
        <taxon>Arundinoideae</taxon>
        <taxon>Arundineae</taxon>
        <taxon>Arundo</taxon>
    </lineage>
</organism>
<dbReference type="EMBL" id="GBRH01238603">
    <property type="protein sequence ID" value="JAD59292.1"/>
    <property type="molecule type" value="Transcribed_RNA"/>
</dbReference>
<proteinExistence type="predicted"/>
<accession>A0A0A9BJ20</accession>
<protein>
    <submittedName>
        <fullName evidence="1">Uncharacterized protein</fullName>
    </submittedName>
</protein>
<reference evidence="1" key="1">
    <citation type="submission" date="2014-09" db="EMBL/GenBank/DDBJ databases">
        <authorList>
            <person name="Magalhaes I.L.F."/>
            <person name="Oliveira U."/>
            <person name="Santos F.R."/>
            <person name="Vidigal T.H.D.A."/>
            <person name="Brescovit A.D."/>
            <person name="Santos A.J."/>
        </authorList>
    </citation>
    <scope>NUCLEOTIDE SEQUENCE</scope>
    <source>
        <tissue evidence="1">Shoot tissue taken approximately 20 cm above the soil surface</tissue>
    </source>
</reference>
<reference evidence="1" key="2">
    <citation type="journal article" date="2015" name="Data Brief">
        <title>Shoot transcriptome of the giant reed, Arundo donax.</title>
        <authorList>
            <person name="Barrero R.A."/>
            <person name="Guerrero F.D."/>
            <person name="Moolhuijzen P."/>
            <person name="Goolsby J.A."/>
            <person name="Tidwell J."/>
            <person name="Bellgard S.E."/>
            <person name="Bellgard M.I."/>
        </authorList>
    </citation>
    <scope>NUCLEOTIDE SEQUENCE</scope>
    <source>
        <tissue evidence="1">Shoot tissue taken approximately 20 cm above the soil surface</tissue>
    </source>
</reference>
<name>A0A0A9BJ20_ARUDO</name>
<evidence type="ECO:0000313" key="1">
    <source>
        <dbReference type="EMBL" id="JAD59292.1"/>
    </source>
</evidence>
<sequence>MFGKVAKDYKLMSCL</sequence>